<dbReference type="CDD" id="cd12148">
    <property type="entry name" value="fungal_TF_MHR"/>
    <property type="match status" value="1"/>
</dbReference>
<dbReference type="SMART" id="SM00906">
    <property type="entry name" value="Fungal_trans"/>
    <property type="match status" value="1"/>
</dbReference>
<feature type="region of interest" description="Disordered" evidence="6">
    <location>
        <begin position="737"/>
        <end position="763"/>
    </location>
</feature>
<dbReference type="STRING" id="573729.G2QC75"/>
<protein>
    <recommendedName>
        <fullName evidence="7">Xylanolytic transcriptional activator regulatory domain-containing protein</fullName>
    </recommendedName>
</protein>
<feature type="region of interest" description="Disordered" evidence="6">
    <location>
        <begin position="677"/>
        <end position="696"/>
    </location>
</feature>
<feature type="domain" description="Xylanolytic transcriptional activator regulatory" evidence="7">
    <location>
        <begin position="166"/>
        <end position="252"/>
    </location>
</feature>
<dbReference type="InParanoid" id="G2QC75"/>
<name>G2QC75_THET4</name>
<evidence type="ECO:0000313" key="8">
    <source>
        <dbReference type="EMBL" id="AEO58104.1"/>
    </source>
</evidence>
<dbReference type="VEuPathDB" id="FungiDB:MYCTH_2305186"/>
<dbReference type="Pfam" id="PF04082">
    <property type="entry name" value="Fungal_trans"/>
    <property type="match status" value="1"/>
</dbReference>
<keyword evidence="4" id="KW-0804">Transcription</keyword>
<dbReference type="InterPro" id="IPR007219">
    <property type="entry name" value="XnlR_reg_dom"/>
</dbReference>
<feature type="compositionally biased region" description="Polar residues" evidence="6">
    <location>
        <begin position="754"/>
        <end position="763"/>
    </location>
</feature>
<dbReference type="GO" id="GO:0003677">
    <property type="term" value="F:DNA binding"/>
    <property type="evidence" value="ECO:0007669"/>
    <property type="project" value="InterPro"/>
</dbReference>
<organism evidence="8 9">
    <name type="scientific">Thermothelomyces thermophilus (strain ATCC 42464 / BCRC 31852 / DSM 1799)</name>
    <name type="common">Sporotrichum thermophile</name>
    <dbReference type="NCBI Taxonomy" id="573729"/>
    <lineage>
        <taxon>Eukaryota</taxon>
        <taxon>Fungi</taxon>
        <taxon>Dikarya</taxon>
        <taxon>Ascomycota</taxon>
        <taxon>Pezizomycotina</taxon>
        <taxon>Sordariomycetes</taxon>
        <taxon>Sordariomycetidae</taxon>
        <taxon>Sordariales</taxon>
        <taxon>Chaetomiaceae</taxon>
        <taxon>Thermothelomyces</taxon>
    </lineage>
</organism>
<comment type="subcellular location">
    <subcellularLocation>
        <location evidence="1">Nucleus</location>
    </subcellularLocation>
</comment>
<dbReference type="HOGENOM" id="CLU_011017_1_0_1"/>
<dbReference type="PANTHER" id="PTHR47338">
    <property type="entry name" value="ZN(II)2CYS6 TRANSCRIPTION FACTOR (EUROFUNG)-RELATED"/>
    <property type="match status" value="1"/>
</dbReference>
<dbReference type="eggNOG" id="KOG1591">
    <property type="taxonomic scope" value="Eukaryota"/>
</dbReference>
<keyword evidence="9" id="KW-1185">Reference proteome</keyword>
<evidence type="ECO:0000256" key="3">
    <source>
        <dbReference type="ARBA" id="ARBA00023015"/>
    </source>
</evidence>
<accession>G2QC75</accession>
<dbReference type="Proteomes" id="UP000007322">
    <property type="component" value="Chromosome 3"/>
</dbReference>
<evidence type="ECO:0000256" key="5">
    <source>
        <dbReference type="ARBA" id="ARBA00023242"/>
    </source>
</evidence>
<dbReference type="KEGG" id="mtm:MYCTH_2305186"/>
<feature type="region of interest" description="Disordered" evidence="6">
    <location>
        <begin position="1"/>
        <end position="41"/>
    </location>
</feature>
<evidence type="ECO:0000256" key="1">
    <source>
        <dbReference type="ARBA" id="ARBA00004123"/>
    </source>
</evidence>
<keyword evidence="5" id="KW-0539">Nucleus</keyword>
<dbReference type="GO" id="GO:0008270">
    <property type="term" value="F:zinc ion binding"/>
    <property type="evidence" value="ECO:0007669"/>
    <property type="project" value="InterPro"/>
</dbReference>
<evidence type="ECO:0000256" key="2">
    <source>
        <dbReference type="ARBA" id="ARBA00022723"/>
    </source>
</evidence>
<feature type="compositionally biased region" description="Basic and acidic residues" evidence="6">
    <location>
        <begin position="9"/>
        <end position="20"/>
    </location>
</feature>
<evidence type="ECO:0000259" key="7">
    <source>
        <dbReference type="SMART" id="SM00906"/>
    </source>
</evidence>
<dbReference type="GO" id="GO:0005634">
    <property type="term" value="C:nucleus"/>
    <property type="evidence" value="ECO:0007669"/>
    <property type="project" value="UniProtKB-SubCell"/>
</dbReference>
<dbReference type="PANTHER" id="PTHR47338:SF10">
    <property type="entry name" value="TRANSCRIPTION FACTOR DOMAIN-CONTAINING PROTEIN-RELATED"/>
    <property type="match status" value="1"/>
</dbReference>
<keyword evidence="3" id="KW-0805">Transcription regulation</keyword>
<dbReference type="OrthoDB" id="4456959at2759"/>
<reference evidence="8 9" key="1">
    <citation type="journal article" date="2011" name="Nat. Biotechnol.">
        <title>Comparative genomic analysis of the thermophilic biomass-degrading fungi Myceliophthora thermophila and Thielavia terrestris.</title>
        <authorList>
            <person name="Berka R.M."/>
            <person name="Grigoriev I.V."/>
            <person name="Otillar R."/>
            <person name="Salamov A."/>
            <person name="Grimwood J."/>
            <person name="Reid I."/>
            <person name="Ishmael N."/>
            <person name="John T."/>
            <person name="Darmond C."/>
            <person name="Moisan M.-C."/>
            <person name="Henrissat B."/>
            <person name="Coutinho P.M."/>
            <person name="Lombard V."/>
            <person name="Natvig D.O."/>
            <person name="Lindquist E."/>
            <person name="Schmutz J."/>
            <person name="Lucas S."/>
            <person name="Harris P."/>
            <person name="Powlowski J."/>
            <person name="Bellemare A."/>
            <person name="Taylor D."/>
            <person name="Butler G."/>
            <person name="de Vries R.P."/>
            <person name="Allijn I.E."/>
            <person name="van den Brink J."/>
            <person name="Ushinsky S."/>
            <person name="Storms R."/>
            <person name="Powell A.J."/>
            <person name="Paulsen I.T."/>
            <person name="Elbourne L.D.H."/>
            <person name="Baker S.E."/>
            <person name="Magnuson J."/>
            <person name="LaBoissiere S."/>
            <person name="Clutterbuck A.J."/>
            <person name="Martinez D."/>
            <person name="Wogulis M."/>
            <person name="de Leon A.L."/>
            <person name="Rey M.W."/>
            <person name="Tsang A."/>
        </authorList>
    </citation>
    <scope>NUCLEOTIDE SEQUENCE [LARGE SCALE GENOMIC DNA]</scope>
    <source>
        <strain evidence="9">ATCC 42464 / BCRC 31852 / DSM 1799</strain>
    </source>
</reference>
<dbReference type="RefSeq" id="XP_003663349.1">
    <property type="nucleotide sequence ID" value="XM_003663301.1"/>
</dbReference>
<dbReference type="EMBL" id="CP003004">
    <property type="protein sequence ID" value="AEO58104.1"/>
    <property type="molecule type" value="Genomic_DNA"/>
</dbReference>
<dbReference type="AlphaFoldDB" id="G2QC75"/>
<dbReference type="InterPro" id="IPR050815">
    <property type="entry name" value="TF_fung"/>
</dbReference>
<dbReference type="GO" id="GO:0006351">
    <property type="term" value="P:DNA-templated transcription"/>
    <property type="evidence" value="ECO:0007669"/>
    <property type="project" value="InterPro"/>
</dbReference>
<gene>
    <name evidence="8" type="ORF">MYCTH_2305186</name>
</gene>
<dbReference type="GO" id="GO:0000981">
    <property type="term" value="F:DNA-binding transcription factor activity, RNA polymerase II-specific"/>
    <property type="evidence" value="ECO:0007669"/>
    <property type="project" value="InterPro"/>
</dbReference>
<feature type="compositionally biased region" description="Low complexity" evidence="6">
    <location>
        <begin position="744"/>
        <end position="753"/>
    </location>
</feature>
<dbReference type="GeneID" id="11509227"/>
<dbReference type="OMA" id="CATAINQ"/>
<proteinExistence type="predicted"/>
<sequence>MSAFGGETSRPERPQAHPSERAMPWKPLSPNTSSSGGDDVRSGELLGLGRFESLPPFEMIEDLHAVFFGSQPHFIPLIHPGNYLRAFHSPPHMRPPMCLQYAIWSAASNGHPKYGLFHDALYRRARQYLEADELKGQGEHFITIGHAQAWAIIASDEARSLLFTRACMSSGKAVRLAGMMGLHRLDSPHTQDELPMSPMIPPPRSWVELEERRRLFWGTYCMDCYGSISAGWPTLVDVEQVTTHLPVSEEAFVNGTEEPSFPLEDAFRGSSYSKFGANVVICRIFTRLVNHAHRPLPHDRPEDVECGAFWKRHRELDNLLSSTFMFLPGRYRLPQNIHDLNAVQFNVNLHAAVICLHLAAREKAERFKLGNIVQTSQTRCLTAAQEIVDILKTSKNSRVGYKGPLMALSLYFAALTYIAQAKDKMNDLNRANLEFIIRWMKSTETSHVITHAYLQQLLRDLKGNGISVSVGDIPELDPPGGGHSHGVPLIAKSRHAKLQSPLPGRLPLGAPQGTLPTPTSGAISACATLMSRHSTFEENEGHANKRMRTSAGTGAGGPHKGPAATWTQQMTDTTMDPAPDLFEYTGDSWSYTTKYTINPLTVLPTHRTGSPAINRFNMADTINFNFSAPAPAAGPPPAFFQLDPPGLLPNAGFGMHDIRPDAAISTAAAAAAAAAVDTNQSRQADNPPNDDGAAADASANLHLAPDLPDLGDIFSMDQQWTLSESFYAMLDMANPTTSQSGGDNLNAWAALNNDSSRQGPTGV</sequence>
<evidence type="ECO:0000256" key="6">
    <source>
        <dbReference type="SAM" id="MobiDB-lite"/>
    </source>
</evidence>
<feature type="compositionally biased region" description="Low complexity" evidence="6">
    <location>
        <begin position="684"/>
        <end position="696"/>
    </location>
</feature>
<evidence type="ECO:0000256" key="4">
    <source>
        <dbReference type="ARBA" id="ARBA00023163"/>
    </source>
</evidence>
<keyword evidence="2" id="KW-0479">Metal-binding</keyword>
<evidence type="ECO:0000313" key="9">
    <source>
        <dbReference type="Proteomes" id="UP000007322"/>
    </source>
</evidence>